<dbReference type="OMA" id="EALDHHT"/>
<organism evidence="1 2">
    <name type="scientific">Seriola dumerili</name>
    <name type="common">Greater amberjack</name>
    <name type="synonym">Caranx dumerili</name>
    <dbReference type="NCBI Taxonomy" id="41447"/>
    <lineage>
        <taxon>Eukaryota</taxon>
        <taxon>Metazoa</taxon>
        <taxon>Chordata</taxon>
        <taxon>Craniata</taxon>
        <taxon>Vertebrata</taxon>
        <taxon>Euteleostomi</taxon>
        <taxon>Actinopterygii</taxon>
        <taxon>Neopterygii</taxon>
        <taxon>Teleostei</taxon>
        <taxon>Neoteleostei</taxon>
        <taxon>Acanthomorphata</taxon>
        <taxon>Carangaria</taxon>
        <taxon>Carangiformes</taxon>
        <taxon>Carangidae</taxon>
        <taxon>Seriola</taxon>
    </lineage>
</organism>
<name>A0A3B4V3G2_SERDU</name>
<dbReference type="Proteomes" id="UP000261420">
    <property type="component" value="Unplaced"/>
</dbReference>
<dbReference type="AlphaFoldDB" id="A0A3B4V3G2"/>
<evidence type="ECO:0000313" key="2">
    <source>
        <dbReference type="Proteomes" id="UP000261420"/>
    </source>
</evidence>
<accession>A0A3B4V3G2</accession>
<dbReference type="GeneTree" id="ENSGT00950000182912"/>
<dbReference type="Ensembl" id="ENSSDUT00000025109.1">
    <property type="protein sequence ID" value="ENSSDUP00000024650.1"/>
    <property type="gene ID" value="ENSSDUG00000017902.1"/>
</dbReference>
<evidence type="ECO:0008006" key="3">
    <source>
        <dbReference type="Google" id="ProtNLM"/>
    </source>
</evidence>
<proteinExistence type="predicted"/>
<reference evidence="1" key="1">
    <citation type="submission" date="2025-08" db="UniProtKB">
        <authorList>
            <consortium name="Ensembl"/>
        </authorList>
    </citation>
    <scope>IDENTIFICATION</scope>
</reference>
<sequence length="511" mass="58030">MVASQEPPQYHWPIRVIVTDCDIRRISLDQKPGSLESLLDHLKVKLALPYDFTLQFEDPLFNNALCNLTDVSELPDRATLKMISFESFSSVSSTLSSPRTSDTDILYTSEEKSQMMRPDPWPSAFDIPDFSVDVNFRLRQGDLAYMQEGTRMDVSRDMKHVILERLAEAMYKYTAYPTEEYCQEVAAALIAKHPCLKEAGSPTGYCGWKNSIKFKMGNFRTKMRRSGMADVTVNGNKRKRDFPEGAPSCSNIKRAKRSETNFLPNFPDGENADSLESVRRQLENEAKKRLPDSADVKKMMDQTFSLRRKEIVTEQPPVKRMMERWPVLFTESQVFAEFYRVASKNLKKDFYEALDHHTARLIDLFKSRKGAVGQSLDHLLQSINTQVSVVSDLHHYHLTVVCLQASSRLTADSDTAQDFSQVPVGVLRVMTDDMPPVINSIAIILEGNIVMDEVPTTSLGLCLLFGLIYALHLDYPKGMKNTFEFIQKTLLNLGQQKLSPKLQTLKNALLS</sequence>
<dbReference type="PANTHER" id="PTHR31025">
    <property type="entry name" value="SI:CH211-196P9.1-RELATED"/>
    <property type="match status" value="1"/>
</dbReference>
<reference evidence="1" key="2">
    <citation type="submission" date="2025-09" db="UniProtKB">
        <authorList>
            <consortium name="Ensembl"/>
        </authorList>
    </citation>
    <scope>IDENTIFICATION</scope>
</reference>
<keyword evidence="2" id="KW-1185">Reference proteome</keyword>
<dbReference type="PANTHER" id="PTHR31025:SF19">
    <property type="entry name" value="SI:CH73-42K18.1-RELATED"/>
    <property type="match status" value="1"/>
</dbReference>
<evidence type="ECO:0000313" key="1">
    <source>
        <dbReference type="Ensembl" id="ENSSDUP00000024650.1"/>
    </source>
</evidence>
<protein>
    <recommendedName>
        <fullName evidence="3">PB1 domain-containing protein</fullName>
    </recommendedName>
</protein>